<protein>
    <submittedName>
        <fullName evidence="19">TonB-dependent siderophore receptor</fullName>
    </submittedName>
</protein>
<evidence type="ECO:0000256" key="14">
    <source>
        <dbReference type="PROSITE-ProRule" id="PRU01360"/>
    </source>
</evidence>
<dbReference type="InterPro" id="IPR037066">
    <property type="entry name" value="Plug_dom_sf"/>
</dbReference>
<sequence>MDCSRPRRTLLVRFAPAALLAGASLQGATCAQGETIPTDAMEYLLVRGETHGVVPQTSSAGTKTSTPLLETPQSISVVTQAVLREQDVQTLNQALRYVSGVTTETRGGTATRYDMFSIRGFDADTYYNGLKLLTNGEYAAPQVDPYLLDRVDVLKGSVSVLYGQAQAGGLVDQTAKLPTTTPLHEIGMEFGNFRHAQATGDFSGPIDHAGHWSYRLTALARTQDGQVAHTKDQRIEVAPALTWRPDARTDITLLGLYQHEPRSTSYGGVPAGASVLYNPFGSVSVDFYDGDLNFEKFDRTQLSVGLKAERQVNNWLTLRSNSRWFRVNMDYASVYSSGLEDDHRTLDRGIAASTEWSDQYATDNAAEARFSTGPVSHVALAGFDYQHLDSAYRTGFGTAPSIDIFAPDYTLPITQPARTKTDVTQSQYGVYLQDQLRYAGFVLTLSGRRDWVGSSTRTPDSGGRTAQWNAAFTGRAGLTYVFPNGIAPYISYSESFSPIAGTDANGKPFVPERGRQYEAGVKYKPRGFNGFFTAAAFDITRENLTTPAPNNPLLSIQTGTARSRGFEVEARTDITRDLQLVASYTYINAYYTRDTSGLTGKRLPAVPHNQASAWAYYTVPSGRLANLSVGGGARYVGKTLDSTNSFAVPDVTLFDLALRYDVGHLVPALKGLQGYINIDNLLDRKYVSSCYYGTWCAYGYQRTAFGGLTYRW</sequence>
<evidence type="ECO:0000256" key="15">
    <source>
        <dbReference type="RuleBase" id="RU003357"/>
    </source>
</evidence>
<dbReference type="EMBL" id="CP053708">
    <property type="protein sequence ID" value="QKE89450.1"/>
    <property type="molecule type" value="Genomic_DNA"/>
</dbReference>
<keyword evidence="8" id="KW-0408">Iron</keyword>
<feature type="chain" id="PRO_5026727762" evidence="16">
    <location>
        <begin position="32"/>
        <end position="712"/>
    </location>
</feature>
<dbReference type="Pfam" id="PF07715">
    <property type="entry name" value="Plug"/>
    <property type="match status" value="1"/>
</dbReference>
<dbReference type="GO" id="GO:0015344">
    <property type="term" value="F:siderophore uptake transmembrane transporter activity"/>
    <property type="evidence" value="ECO:0007669"/>
    <property type="project" value="TreeGrafter"/>
</dbReference>
<feature type="signal peptide" evidence="16">
    <location>
        <begin position="1"/>
        <end position="31"/>
    </location>
</feature>
<dbReference type="GO" id="GO:0009279">
    <property type="term" value="C:cell outer membrane"/>
    <property type="evidence" value="ECO:0007669"/>
    <property type="project" value="UniProtKB-SubCell"/>
</dbReference>
<dbReference type="PANTHER" id="PTHR32552">
    <property type="entry name" value="FERRICHROME IRON RECEPTOR-RELATED"/>
    <property type="match status" value="1"/>
</dbReference>
<keyword evidence="20" id="KW-1185">Reference proteome</keyword>
<dbReference type="InterPro" id="IPR012910">
    <property type="entry name" value="Plug_dom"/>
</dbReference>
<dbReference type="Gene3D" id="2.170.130.10">
    <property type="entry name" value="TonB-dependent receptor, plug domain"/>
    <property type="match status" value="1"/>
</dbReference>
<keyword evidence="4 14" id="KW-1134">Transmembrane beta strand</keyword>
<dbReference type="GO" id="GO:0038023">
    <property type="term" value="F:signaling receptor activity"/>
    <property type="evidence" value="ECO:0007669"/>
    <property type="project" value="InterPro"/>
</dbReference>
<evidence type="ECO:0000259" key="18">
    <source>
        <dbReference type="Pfam" id="PF07715"/>
    </source>
</evidence>
<keyword evidence="11 14" id="KW-0472">Membrane</keyword>
<evidence type="ECO:0000256" key="8">
    <source>
        <dbReference type="ARBA" id="ARBA00023004"/>
    </source>
</evidence>
<accession>A0A6M8HMA0</accession>
<feature type="domain" description="TonB-dependent receptor-like beta-barrel" evidence="17">
    <location>
        <begin position="243"/>
        <end position="681"/>
    </location>
</feature>
<keyword evidence="7 16" id="KW-0732">Signal</keyword>
<dbReference type="InterPro" id="IPR000531">
    <property type="entry name" value="Beta-barrel_TonB"/>
</dbReference>
<comment type="subcellular location">
    <subcellularLocation>
        <location evidence="1 14">Cell outer membrane</location>
        <topology evidence="1 14">Multi-pass membrane protein</topology>
    </subcellularLocation>
</comment>
<evidence type="ECO:0000256" key="16">
    <source>
        <dbReference type="SAM" id="SignalP"/>
    </source>
</evidence>
<keyword evidence="9" id="KW-0406">Ion transport</keyword>
<keyword evidence="5" id="KW-0410">Iron transport</keyword>
<evidence type="ECO:0000313" key="19">
    <source>
        <dbReference type="EMBL" id="QKE89450.1"/>
    </source>
</evidence>
<dbReference type="Pfam" id="PF00593">
    <property type="entry name" value="TonB_dep_Rec_b-barrel"/>
    <property type="match status" value="1"/>
</dbReference>
<evidence type="ECO:0000256" key="13">
    <source>
        <dbReference type="ARBA" id="ARBA00023237"/>
    </source>
</evidence>
<dbReference type="InterPro" id="IPR039426">
    <property type="entry name" value="TonB-dep_rcpt-like"/>
</dbReference>
<dbReference type="Proteomes" id="UP000500767">
    <property type="component" value="Chromosome"/>
</dbReference>
<evidence type="ECO:0000256" key="7">
    <source>
        <dbReference type="ARBA" id="ARBA00022729"/>
    </source>
</evidence>
<feature type="domain" description="TonB-dependent receptor plug" evidence="18">
    <location>
        <begin position="68"/>
        <end position="169"/>
    </location>
</feature>
<dbReference type="CDD" id="cd01347">
    <property type="entry name" value="ligand_gated_channel"/>
    <property type="match status" value="1"/>
</dbReference>
<evidence type="ECO:0000256" key="12">
    <source>
        <dbReference type="ARBA" id="ARBA00023170"/>
    </source>
</evidence>
<proteinExistence type="inferred from homology"/>
<evidence type="ECO:0000256" key="3">
    <source>
        <dbReference type="ARBA" id="ARBA00022448"/>
    </source>
</evidence>
<dbReference type="FunFam" id="2.170.130.10:FF:000001">
    <property type="entry name" value="Catecholate siderophore TonB-dependent receptor"/>
    <property type="match status" value="1"/>
</dbReference>
<name>A0A6M8HMA0_9PROT</name>
<dbReference type="InterPro" id="IPR036942">
    <property type="entry name" value="Beta-barrel_TonB_sf"/>
</dbReference>
<dbReference type="SUPFAM" id="SSF56935">
    <property type="entry name" value="Porins"/>
    <property type="match status" value="1"/>
</dbReference>
<dbReference type="PANTHER" id="PTHR32552:SF68">
    <property type="entry name" value="FERRICHROME OUTER MEMBRANE TRANSPORTER_PHAGE RECEPTOR"/>
    <property type="match status" value="1"/>
</dbReference>
<dbReference type="InterPro" id="IPR010105">
    <property type="entry name" value="TonB_sidphr_rcpt"/>
</dbReference>
<dbReference type="AlphaFoldDB" id="A0A6M8HMA0"/>
<gene>
    <name evidence="19" type="ORF">HN018_04815</name>
</gene>
<keyword evidence="12 19" id="KW-0675">Receptor</keyword>
<dbReference type="NCBIfam" id="TIGR01783">
    <property type="entry name" value="TonB-siderophor"/>
    <property type="match status" value="1"/>
</dbReference>
<evidence type="ECO:0000256" key="1">
    <source>
        <dbReference type="ARBA" id="ARBA00004571"/>
    </source>
</evidence>
<evidence type="ECO:0000256" key="9">
    <source>
        <dbReference type="ARBA" id="ARBA00023065"/>
    </source>
</evidence>
<evidence type="ECO:0000256" key="4">
    <source>
        <dbReference type="ARBA" id="ARBA00022452"/>
    </source>
</evidence>
<evidence type="ECO:0000256" key="2">
    <source>
        <dbReference type="ARBA" id="ARBA00009810"/>
    </source>
</evidence>
<keyword evidence="3 14" id="KW-0813">Transport</keyword>
<dbReference type="GO" id="GO:0015891">
    <property type="term" value="P:siderophore transport"/>
    <property type="evidence" value="ECO:0007669"/>
    <property type="project" value="InterPro"/>
</dbReference>
<reference evidence="19 20" key="1">
    <citation type="journal article" date="2014" name="World J. Microbiol. Biotechnol.">
        <title>Biodiversity and physiological characteristics of Antarctic and Arctic lichens-associated bacteria.</title>
        <authorList>
            <person name="Lee Y.M."/>
            <person name="Kim E.H."/>
            <person name="Lee H.K."/>
            <person name="Hong S.G."/>
        </authorList>
    </citation>
    <scope>NUCLEOTIDE SEQUENCE [LARGE SCALE GENOMIC DNA]</scope>
    <source>
        <strain evidence="19 20">PAMC 26569</strain>
    </source>
</reference>
<dbReference type="FunFam" id="2.40.170.20:FF:000005">
    <property type="entry name" value="TonB-dependent siderophore receptor"/>
    <property type="match status" value="1"/>
</dbReference>
<keyword evidence="6 14" id="KW-0812">Transmembrane</keyword>
<evidence type="ECO:0000256" key="6">
    <source>
        <dbReference type="ARBA" id="ARBA00022692"/>
    </source>
</evidence>
<evidence type="ECO:0000256" key="10">
    <source>
        <dbReference type="ARBA" id="ARBA00023077"/>
    </source>
</evidence>
<dbReference type="KEGG" id="lck:HN018_04815"/>
<organism evidence="19 20">
    <name type="scientific">Lichenicola cladoniae</name>
    <dbReference type="NCBI Taxonomy" id="1484109"/>
    <lineage>
        <taxon>Bacteria</taxon>
        <taxon>Pseudomonadati</taxon>
        <taxon>Pseudomonadota</taxon>
        <taxon>Alphaproteobacteria</taxon>
        <taxon>Acetobacterales</taxon>
        <taxon>Acetobacteraceae</taxon>
        <taxon>Lichenicola</taxon>
    </lineage>
</organism>
<evidence type="ECO:0000256" key="5">
    <source>
        <dbReference type="ARBA" id="ARBA00022496"/>
    </source>
</evidence>
<dbReference type="RefSeq" id="WP_171834444.1">
    <property type="nucleotide sequence ID" value="NZ_CP053708.1"/>
</dbReference>
<dbReference type="Gene3D" id="2.40.170.20">
    <property type="entry name" value="TonB-dependent receptor, beta-barrel domain"/>
    <property type="match status" value="1"/>
</dbReference>
<evidence type="ECO:0000256" key="11">
    <source>
        <dbReference type="ARBA" id="ARBA00023136"/>
    </source>
</evidence>
<keyword evidence="13 14" id="KW-0998">Cell outer membrane</keyword>
<evidence type="ECO:0000313" key="20">
    <source>
        <dbReference type="Proteomes" id="UP000500767"/>
    </source>
</evidence>
<comment type="similarity">
    <text evidence="2 14 15">Belongs to the TonB-dependent receptor family.</text>
</comment>
<evidence type="ECO:0000259" key="17">
    <source>
        <dbReference type="Pfam" id="PF00593"/>
    </source>
</evidence>
<dbReference type="PROSITE" id="PS52016">
    <property type="entry name" value="TONB_DEPENDENT_REC_3"/>
    <property type="match status" value="1"/>
</dbReference>
<keyword evidence="10 15" id="KW-0798">TonB box</keyword>